<accession>A0A0U1M0H7</accession>
<dbReference type="SUPFAM" id="SSF51735">
    <property type="entry name" value="NAD(P)-binding Rossmann-fold domains"/>
    <property type="match status" value="1"/>
</dbReference>
<dbReference type="OMA" id="FFMCNFL"/>
<dbReference type="GO" id="GO:0016491">
    <property type="term" value="F:oxidoreductase activity"/>
    <property type="evidence" value="ECO:0007669"/>
    <property type="project" value="UniProtKB-KW"/>
</dbReference>
<dbReference type="InterPro" id="IPR008030">
    <property type="entry name" value="NmrA-like"/>
</dbReference>
<dbReference type="Gene3D" id="3.90.25.10">
    <property type="entry name" value="UDP-galactose 4-epimerase, domain 1"/>
    <property type="match status" value="1"/>
</dbReference>
<evidence type="ECO:0000313" key="6">
    <source>
        <dbReference type="Proteomes" id="UP000054383"/>
    </source>
</evidence>
<dbReference type="Proteomes" id="UP000054383">
    <property type="component" value="Unassembled WGS sequence"/>
</dbReference>
<proteinExistence type="inferred from homology"/>
<dbReference type="STRING" id="28573.A0A0U1M0H7"/>
<dbReference type="PANTHER" id="PTHR42748:SF30">
    <property type="entry name" value="NMRA-LIKE DOMAIN-CONTAINING PROTEIN"/>
    <property type="match status" value="1"/>
</dbReference>
<organism evidence="5 6">
    <name type="scientific">Talaromyces islandicus</name>
    <name type="common">Penicillium islandicum</name>
    <dbReference type="NCBI Taxonomy" id="28573"/>
    <lineage>
        <taxon>Eukaryota</taxon>
        <taxon>Fungi</taxon>
        <taxon>Dikarya</taxon>
        <taxon>Ascomycota</taxon>
        <taxon>Pezizomycotina</taxon>
        <taxon>Eurotiomycetes</taxon>
        <taxon>Eurotiomycetidae</taxon>
        <taxon>Eurotiales</taxon>
        <taxon>Trichocomaceae</taxon>
        <taxon>Talaromyces</taxon>
        <taxon>Talaromyces sect. Islandici</taxon>
    </lineage>
</organism>
<keyword evidence="6" id="KW-1185">Reference proteome</keyword>
<keyword evidence="2" id="KW-0521">NADP</keyword>
<evidence type="ECO:0000256" key="1">
    <source>
        <dbReference type="ARBA" id="ARBA00006328"/>
    </source>
</evidence>
<dbReference type="InterPro" id="IPR051164">
    <property type="entry name" value="NmrA-like_oxidored"/>
</dbReference>
<feature type="domain" description="NmrA-like" evidence="4">
    <location>
        <begin position="3"/>
        <end position="249"/>
    </location>
</feature>
<dbReference type="AlphaFoldDB" id="A0A0U1M0H7"/>
<evidence type="ECO:0000256" key="2">
    <source>
        <dbReference type="ARBA" id="ARBA00022857"/>
    </source>
</evidence>
<dbReference type="Pfam" id="PF05368">
    <property type="entry name" value="NmrA"/>
    <property type="match status" value="1"/>
</dbReference>
<reference evidence="5 6" key="1">
    <citation type="submission" date="2015-04" db="EMBL/GenBank/DDBJ databases">
        <authorList>
            <person name="Syromyatnikov M.Y."/>
            <person name="Popov V.N."/>
        </authorList>
    </citation>
    <scope>NUCLEOTIDE SEQUENCE [LARGE SCALE GENOMIC DNA]</scope>
    <source>
        <strain evidence="5">WF-38-12</strain>
    </source>
</reference>
<dbReference type="InterPro" id="IPR036291">
    <property type="entry name" value="NAD(P)-bd_dom_sf"/>
</dbReference>
<keyword evidence="3" id="KW-0560">Oxidoreductase</keyword>
<dbReference type="GO" id="GO:0005634">
    <property type="term" value="C:nucleus"/>
    <property type="evidence" value="ECO:0007669"/>
    <property type="project" value="TreeGrafter"/>
</dbReference>
<evidence type="ECO:0000313" key="5">
    <source>
        <dbReference type="EMBL" id="CRG89075.1"/>
    </source>
</evidence>
<name>A0A0U1M0H7_TALIS</name>
<dbReference type="EMBL" id="CVMT01000005">
    <property type="protein sequence ID" value="CRG89075.1"/>
    <property type="molecule type" value="Genomic_DNA"/>
</dbReference>
<evidence type="ECO:0000259" key="4">
    <source>
        <dbReference type="Pfam" id="PF05368"/>
    </source>
</evidence>
<sequence>MSNQTFFVTGATGPQGGAVARHLLKKNCTVHAITRNIDSPAAKELQKLGVKLFVGELDNEEPLKAGMQGCTGLFLNLPPNPTTTEPYAKCILPIAKSAGIKHVVYSTAIGANNPEKFAAWKPNGMIEIIMAPKRILEEVVRNYGFEYWTILRPGNFMANFTLPKLPVVYPGLDTTGVFKNSFGKETLIPMIDHDDIGKFGAAALLDPSRFDQHSIELVSELLTVDQIVAELSKATIKKISAHYLSDEEFEVEAARNSPASWHKMLRDLGQFVDMDKLRTWGIPLNSFADFLQREKDIVTNTYAQVPSLD</sequence>
<dbReference type="OrthoDB" id="419598at2759"/>
<dbReference type="Gene3D" id="3.40.50.720">
    <property type="entry name" value="NAD(P)-binding Rossmann-like Domain"/>
    <property type="match status" value="1"/>
</dbReference>
<comment type="similarity">
    <text evidence="1">Belongs to the NmrA-type oxidoreductase family.</text>
</comment>
<dbReference type="PANTHER" id="PTHR42748">
    <property type="entry name" value="NITROGEN METABOLITE REPRESSION PROTEIN NMRA FAMILY MEMBER"/>
    <property type="match status" value="1"/>
</dbReference>
<evidence type="ECO:0000256" key="3">
    <source>
        <dbReference type="ARBA" id="ARBA00023002"/>
    </source>
</evidence>
<protein>
    <recommendedName>
        <fullName evidence="4">NmrA-like domain-containing protein</fullName>
    </recommendedName>
</protein>
<dbReference type="CDD" id="cd05251">
    <property type="entry name" value="NmrA_like_SDR_a"/>
    <property type="match status" value="1"/>
</dbReference>
<gene>
    <name evidence="5" type="ORF">PISL3812_06110</name>
</gene>